<evidence type="ECO:0000313" key="12">
    <source>
        <dbReference type="Proteomes" id="UP000218890"/>
    </source>
</evidence>
<evidence type="ECO:0000256" key="2">
    <source>
        <dbReference type="ARBA" id="ARBA00007246"/>
    </source>
</evidence>
<keyword evidence="8" id="KW-1133">Transmembrane helix</keyword>
<dbReference type="Gene3D" id="3.30.1300.30">
    <property type="entry name" value="GSPII I/J protein-like"/>
    <property type="match status" value="1"/>
</dbReference>
<dbReference type="InterPro" id="IPR038072">
    <property type="entry name" value="GspK_central_sf"/>
</dbReference>
<evidence type="ECO:0000256" key="7">
    <source>
        <dbReference type="ARBA" id="ARBA00022927"/>
    </source>
</evidence>
<keyword evidence="7" id="KW-0653">Protein transport</keyword>
<keyword evidence="6" id="KW-0812">Transmembrane</keyword>
<sequence>MALITALLVVALASVAAVSLTSSHQLDMRRAQTSQNFGQAQLHAASLEALAAEMLLEIGVDEEMALEQLDDDCRTQPLSFEIDGAGVQARLEDLHCRINLNNLLDAEDEETEQAFISLVDALNREYGEVSLDAADLIDALRAWADPEVEEDWYSRQDPPYRPGNRRLASAGELVMVRGMTAEAYQALSRYVTALPAQGTRFNAFLAPERLREAYDLPPPAEMDPDEYGLGDYAQLEVLIEQDDRLYQQCSMIHIPSGDIVMRRLRGCDG</sequence>
<dbReference type="GO" id="GO:0005886">
    <property type="term" value="C:plasma membrane"/>
    <property type="evidence" value="ECO:0007669"/>
    <property type="project" value="UniProtKB-SubCell"/>
</dbReference>
<dbReference type="KEGG" id="hhk:HH1059_25380"/>
<protein>
    <submittedName>
        <fullName evidence="11">General secretion pathway protein K</fullName>
    </submittedName>
</protein>
<evidence type="ECO:0000256" key="9">
    <source>
        <dbReference type="ARBA" id="ARBA00023136"/>
    </source>
</evidence>
<accession>A0A0X8X6M9</accession>
<dbReference type="Gene3D" id="1.10.40.60">
    <property type="entry name" value="EpsJ-like"/>
    <property type="match status" value="1"/>
</dbReference>
<dbReference type="EMBL" id="AP017372">
    <property type="protein sequence ID" value="BAU56617.1"/>
    <property type="molecule type" value="Genomic_DNA"/>
</dbReference>
<dbReference type="RefSeq" id="WP_162549561.1">
    <property type="nucleotide sequence ID" value="NZ_AP017372.2"/>
</dbReference>
<feature type="domain" description="T2SS protein K first SAM-like" evidence="10">
    <location>
        <begin position="97"/>
        <end position="196"/>
    </location>
</feature>
<keyword evidence="9" id="KW-0472">Membrane</keyword>
<evidence type="ECO:0000313" key="11">
    <source>
        <dbReference type="EMBL" id="BAU56617.1"/>
    </source>
</evidence>
<dbReference type="Pfam" id="PF21687">
    <property type="entry name" value="T2SSK_1st"/>
    <property type="match status" value="1"/>
</dbReference>
<dbReference type="PANTHER" id="PTHR38831">
    <property type="entry name" value="TYPE II SECRETION SYSTEM PROTEIN K"/>
    <property type="match status" value="1"/>
</dbReference>
<evidence type="ECO:0000259" key="10">
    <source>
        <dbReference type="Pfam" id="PF21687"/>
    </source>
</evidence>
<comment type="similarity">
    <text evidence="2">Belongs to the GSP K family.</text>
</comment>
<evidence type="ECO:0000256" key="1">
    <source>
        <dbReference type="ARBA" id="ARBA00004533"/>
    </source>
</evidence>
<keyword evidence="3" id="KW-0813">Transport</keyword>
<evidence type="ECO:0000256" key="8">
    <source>
        <dbReference type="ARBA" id="ARBA00022989"/>
    </source>
</evidence>
<dbReference type="PIRSF" id="PIRSF002786">
    <property type="entry name" value="XcpX"/>
    <property type="match status" value="1"/>
</dbReference>
<proteinExistence type="inferred from homology"/>
<organism evidence="11 12">
    <name type="scientific">Halorhodospira halochloris</name>
    <name type="common">Ectothiorhodospira halochloris</name>
    <dbReference type="NCBI Taxonomy" id="1052"/>
    <lineage>
        <taxon>Bacteria</taxon>
        <taxon>Pseudomonadati</taxon>
        <taxon>Pseudomonadota</taxon>
        <taxon>Gammaproteobacteria</taxon>
        <taxon>Chromatiales</taxon>
        <taxon>Ectothiorhodospiraceae</taxon>
        <taxon>Halorhodospira</taxon>
    </lineage>
</organism>
<keyword evidence="5" id="KW-0997">Cell inner membrane</keyword>
<dbReference type="GO" id="GO:0009306">
    <property type="term" value="P:protein secretion"/>
    <property type="evidence" value="ECO:0007669"/>
    <property type="project" value="InterPro"/>
</dbReference>
<name>A0A0X8X6M9_HALHR</name>
<evidence type="ECO:0000256" key="6">
    <source>
        <dbReference type="ARBA" id="ARBA00022692"/>
    </source>
</evidence>
<gene>
    <name evidence="11" type="ORF">HH1059_25380</name>
</gene>
<dbReference type="InterPro" id="IPR049031">
    <property type="entry name" value="T2SSK_SAM-like_1st"/>
</dbReference>
<keyword evidence="4" id="KW-1003">Cell membrane</keyword>
<evidence type="ECO:0000256" key="4">
    <source>
        <dbReference type="ARBA" id="ARBA00022475"/>
    </source>
</evidence>
<evidence type="ECO:0000256" key="5">
    <source>
        <dbReference type="ARBA" id="ARBA00022519"/>
    </source>
</evidence>
<dbReference type="SUPFAM" id="SSF158544">
    <property type="entry name" value="GspK insert domain-like"/>
    <property type="match status" value="1"/>
</dbReference>
<reference evidence="11" key="1">
    <citation type="submission" date="2016-02" db="EMBL/GenBank/DDBJ databases">
        <title>Halorhodospira halochloris DSM-1059 complete genome, version 2.</title>
        <authorList>
            <person name="Tsukatani Y."/>
        </authorList>
    </citation>
    <scope>NUCLEOTIDE SEQUENCE</scope>
    <source>
        <strain evidence="11">DSM 1059</strain>
    </source>
</reference>
<dbReference type="PANTHER" id="PTHR38831:SF1">
    <property type="entry name" value="TYPE II SECRETION SYSTEM PROTEIN K-RELATED"/>
    <property type="match status" value="1"/>
</dbReference>
<dbReference type="Proteomes" id="UP000218890">
    <property type="component" value="Chromosome"/>
</dbReference>
<comment type="subcellular location">
    <subcellularLocation>
        <location evidence="1">Cell inner membrane</location>
    </subcellularLocation>
</comment>
<dbReference type="AlphaFoldDB" id="A0A0X8X6M9"/>
<evidence type="ECO:0000256" key="3">
    <source>
        <dbReference type="ARBA" id="ARBA00022448"/>
    </source>
</evidence>
<keyword evidence="12" id="KW-1185">Reference proteome</keyword>
<dbReference type="InterPro" id="IPR005628">
    <property type="entry name" value="GspK"/>
</dbReference>